<dbReference type="RefSeq" id="XP_065671382.1">
    <property type="nucleotide sequence ID" value="XM_065815310.1"/>
</dbReference>
<evidence type="ECO:0000259" key="2">
    <source>
        <dbReference type="Pfam" id="PF01266"/>
    </source>
</evidence>
<name>A0ABM4DAJ2_HYDVU</name>
<dbReference type="Pfam" id="PF01571">
    <property type="entry name" value="GCV_T"/>
    <property type="match status" value="1"/>
</dbReference>
<comment type="similarity">
    <text evidence="1">Belongs to the GcvT family.</text>
</comment>
<dbReference type="InterPro" id="IPR006222">
    <property type="entry name" value="GCVT_N"/>
</dbReference>
<feature type="domain" description="GCVT N-terminal" evidence="3">
    <location>
        <begin position="467"/>
        <end position="742"/>
    </location>
</feature>
<organism evidence="6 7">
    <name type="scientific">Hydra vulgaris</name>
    <name type="common">Hydra</name>
    <name type="synonym">Hydra attenuata</name>
    <dbReference type="NCBI Taxonomy" id="6087"/>
    <lineage>
        <taxon>Eukaryota</taxon>
        <taxon>Metazoa</taxon>
        <taxon>Cnidaria</taxon>
        <taxon>Hydrozoa</taxon>
        <taxon>Hydroidolina</taxon>
        <taxon>Anthoathecata</taxon>
        <taxon>Aplanulata</taxon>
        <taxon>Hydridae</taxon>
        <taxon>Hydra</taxon>
    </lineage>
</organism>
<protein>
    <submittedName>
        <fullName evidence="7">Dimethylglycine dehydrogenase, mitochondrial isoform X2</fullName>
    </submittedName>
</protein>
<dbReference type="InterPro" id="IPR036188">
    <property type="entry name" value="FAD/NAD-bd_sf"/>
</dbReference>
<feature type="domain" description="FAD dependent oxidoreductase central" evidence="5">
    <location>
        <begin position="413"/>
        <end position="465"/>
    </location>
</feature>
<dbReference type="Gene3D" id="3.50.50.60">
    <property type="entry name" value="FAD/NAD(P)-binding domain"/>
    <property type="match status" value="1"/>
</dbReference>
<dbReference type="Pfam" id="PF16350">
    <property type="entry name" value="FAO_M"/>
    <property type="match status" value="1"/>
</dbReference>
<sequence length="861" mass="96436">MAMLSCHNNKLSHIFHKLHLRNWSTTILSLSEQKASNKQKIKENVEVAVIGGGVVGTSILYHLAKQGVKDVVLLEKTELTAGSTWHAAGLVTAYHPTPNLKYLHWYSVNLYAQLEKETGQAVGFHRPGSLRLVTTKGRLEEAQYTLSRQRVHDAHMWFLNPDEVHKSAPYMNMDGVLGGLFTPGDGHIDPYSLTQALAIGARKNGGEIYLNTPVTNLRQNTNGFWNIETPNGVIKAKKIVNAAGFWGREIGKMVGVEHPLIPIHHQYVVTNTIPEVAEMKFEIPVFRDLENSYYLRQEKNGLLIGPYENAKVMKVQSDWWDGVTPGFGKELFSSDLERIMPHLQASMERFPCIATADIVSVVAGPITYTPDILPMVGPFPEIQNYWCALGFGYGIVHAGGVGKFLAGWIQSDEPPKELSELDPGRYGKWTTKEYVLEKARESYGLNTLQYYPKEERTGGRPMRVSPLYEILKENGAQYTFSSGWEVPKWYAQKGDDASYKPSYYRTNWFEPVRREVQNVLNNVSIADISAFAKFHITGKDASKFLNYMVANKLPSIGRTNVSHMLSSTGKVYAEVTVSALAPNHYLVITGGGSEYHDLRWLIDHARKYDVKIDNKTDQVTAISINGPRSRVLLQKLTSTDVSDKAFSFMQNKELDIGGIPVLALRVSYTGELGWEFYVENSKALDLYKKLLTAGQELNIGHVGAYAINSMRIEKGFRLWGSEMNMDVGPYEAGLDFFIKLDKGDFLGRDALISHKRTIQKKRLVCMIVQTDNIDPEGDQAIWLGDEVIGNTTSGCYGYTVEKSIAYGYLPYYISEPGNEIYIEMLGKKYPATVVTEPLVQMEAARARKAKVSIADTAMAFI</sequence>
<reference evidence="7" key="1">
    <citation type="submission" date="2025-08" db="UniProtKB">
        <authorList>
            <consortium name="RefSeq"/>
        </authorList>
    </citation>
    <scope>IDENTIFICATION</scope>
</reference>
<dbReference type="SUPFAM" id="SSF54373">
    <property type="entry name" value="FAD-linked reductases, C-terminal domain"/>
    <property type="match status" value="1"/>
</dbReference>
<dbReference type="PANTHER" id="PTHR43757">
    <property type="entry name" value="AMINOMETHYLTRANSFERASE"/>
    <property type="match status" value="1"/>
</dbReference>
<dbReference type="InterPro" id="IPR027266">
    <property type="entry name" value="TrmE/GcvT-like"/>
</dbReference>
<dbReference type="Proteomes" id="UP001652625">
    <property type="component" value="Chromosome 13"/>
</dbReference>
<dbReference type="Gene3D" id="2.40.30.110">
    <property type="entry name" value="Aminomethyltransferase beta-barrel domains"/>
    <property type="match status" value="1"/>
</dbReference>
<dbReference type="Gene3D" id="3.30.1360.120">
    <property type="entry name" value="Probable tRNA modification gtpase trme, domain 1"/>
    <property type="match status" value="1"/>
</dbReference>
<gene>
    <name evidence="7" type="primary">LOC100209590</name>
</gene>
<dbReference type="Pfam" id="PF01266">
    <property type="entry name" value="DAO"/>
    <property type="match status" value="1"/>
</dbReference>
<dbReference type="InterPro" id="IPR029043">
    <property type="entry name" value="GcvT/YgfZ_C"/>
</dbReference>
<dbReference type="SUPFAM" id="SSF103025">
    <property type="entry name" value="Folate-binding domain"/>
    <property type="match status" value="1"/>
</dbReference>
<dbReference type="InterPro" id="IPR032503">
    <property type="entry name" value="FAO_M"/>
</dbReference>
<evidence type="ECO:0000256" key="1">
    <source>
        <dbReference type="ARBA" id="ARBA00008609"/>
    </source>
</evidence>
<dbReference type="InterPro" id="IPR028896">
    <property type="entry name" value="GcvT/YgfZ/DmdA"/>
</dbReference>
<dbReference type="SUPFAM" id="SSF51905">
    <property type="entry name" value="FAD/NAD(P)-binding domain"/>
    <property type="match status" value="1"/>
</dbReference>
<dbReference type="InterPro" id="IPR013977">
    <property type="entry name" value="GcvT_C"/>
</dbReference>
<evidence type="ECO:0000313" key="6">
    <source>
        <dbReference type="Proteomes" id="UP001652625"/>
    </source>
</evidence>
<feature type="domain" description="Aminomethyltransferase C-terminal" evidence="4">
    <location>
        <begin position="761"/>
        <end position="839"/>
    </location>
</feature>
<dbReference type="GeneID" id="100209590"/>
<dbReference type="Gene3D" id="3.30.9.10">
    <property type="entry name" value="D-Amino Acid Oxidase, subunit A, domain 2"/>
    <property type="match status" value="1"/>
</dbReference>
<dbReference type="InterPro" id="IPR006076">
    <property type="entry name" value="FAD-dep_OxRdtase"/>
</dbReference>
<dbReference type="SUPFAM" id="SSF101790">
    <property type="entry name" value="Aminomethyltransferase beta-barrel domain"/>
    <property type="match status" value="1"/>
</dbReference>
<evidence type="ECO:0000259" key="4">
    <source>
        <dbReference type="Pfam" id="PF08669"/>
    </source>
</evidence>
<evidence type="ECO:0000259" key="5">
    <source>
        <dbReference type="Pfam" id="PF16350"/>
    </source>
</evidence>
<dbReference type="Pfam" id="PF08669">
    <property type="entry name" value="GCV_T_C"/>
    <property type="match status" value="1"/>
</dbReference>
<feature type="domain" description="FAD dependent oxidoreductase" evidence="2">
    <location>
        <begin position="47"/>
        <end position="407"/>
    </location>
</feature>
<dbReference type="Gene3D" id="3.30.70.1400">
    <property type="entry name" value="Aminomethyltransferase beta-barrel domains"/>
    <property type="match status" value="1"/>
</dbReference>
<proteinExistence type="inferred from homology"/>
<evidence type="ECO:0000313" key="7">
    <source>
        <dbReference type="RefSeq" id="XP_065671382.1"/>
    </source>
</evidence>
<evidence type="ECO:0000259" key="3">
    <source>
        <dbReference type="Pfam" id="PF01571"/>
    </source>
</evidence>
<keyword evidence="6" id="KW-1185">Reference proteome</keyword>
<dbReference type="PANTHER" id="PTHR43757:SF2">
    <property type="entry name" value="AMINOMETHYLTRANSFERASE, MITOCHONDRIAL"/>
    <property type="match status" value="1"/>
</dbReference>
<accession>A0ABM4DAJ2</accession>